<dbReference type="Proteomes" id="UP000054653">
    <property type="component" value="Unassembled WGS sequence"/>
</dbReference>
<reference evidence="1 2" key="1">
    <citation type="submission" date="2015-01" db="EMBL/GenBank/DDBJ databases">
        <title>Evolution of Trichinella species and genotypes.</title>
        <authorList>
            <person name="Korhonen P.K."/>
            <person name="Edoardo P."/>
            <person name="Giuseppe L.R."/>
            <person name="Gasser R.B."/>
        </authorList>
    </citation>
    <scope>NUCLEOTIDE SEQUENCE [LARGE SCALE GENOMIC DNA]</scope>
    <source>
        <strain evidence="1">ISS120</strain>
    </source>
</reference>
<name>A0A0V1C8E7_TRIBR</name>
<protein>
    <submittedName>
        <fullName evidence="1">Uncharacterized protein</fullName>
    </submittedName>
</protein>
<proteinExistence type="predicted"/>
<sequence length="110" mass="12148">MKDSRCVAQSKGITLNWYSPKWVPKNVHANSLQRVSRNHGLHWRTVDFGWHLPPCALCARAAKCVHVTTLPGPVKLAPDSCQPPGNYGPCAIGIADRKYMNGTRARTILS</sequence>
<keyword evidence="2" id="KW-1185">Reference proteome</keyword>
<evidence type="ECO:0000313" key="1">
    <source>
        <dbReference type="EMBL" id="KRY45228.1"/>
    </source>
</evidence>
<comment type="caution">
    <text evidence="1">The sequence shown here is derived from an EMBL/GenBank/DDBJ whole genome shotgun (WGS) entry which is preliminary data.</text>
</comment>
<organism evidence="1 2">
    <name type="scientific">Trichinella britovi</name>
    <name type="common">Parasitic roundworm</name>
    <dbReference type="NCBI Taxonomy" id="45882"/>
    <lineage>
        <taxon>Eukaryota</taxon>
        <taxon>Metazoa</taxon>
        <taxon>Ecdysozoa</taxon>
        <taxon>Nematoda</taxon>
        <taxon>Enoplea</taxon>
        <taxon>Dorylaimia</taxon>
        <taxon>Trichinellida</taxon>
        <taxon>Trichinellidae</taxon>
        <taxon>Trichinella</taxon>
    </lineage>
</organism>
<gene>
    <name evidence="1" type="ORF">T03_17080</name>
</gene>
<dbReference type="EMBL" id="JYDI01000390">
    <property type="protein sequence ID" value="KRY45228.1"/>
    <property type="molecule type" value="Genomic_DNA"/>
</dbReference>
<evidence type="ECO:0000313" key="2">
    <source>
        <dbReference type="Proteomes" id="UP000054653"/>
    </source>
</evidence>
<dbReference type="AlphaFoldDB" id="A0A0V1C8E7"/>
<accession>A0A0V1C8E7</accession>